<reference evidence="2 3" key="2">
    <citation type="submission" date="2024-10" db="EMBL/GenBank/DDBJ databases">
        <authorList>
            <person name="Ryan C."/>
        </authorList>
    </citation>
    <scope>NUCLEOTIDE SEQUENCE [LARGE SCALE GENOMIC DNA]</scope>
</reference>
<evidence type="ECO:0000313" key="3">
    <source>
        <dbReference type="Proteomes" id="UP001497457"/>
    </source>
</evidence>
<proteinExistence type="predicted"/>
<evidence type="ECO:0000259" key="1">
    <source>
        <dbReference type="Pfam" id="PF03478"/>
    </source>
</evidence>
<dbReference type="Proteomes" id="UP001497457">
    <property type="component" value="Chromosome 11b"/>
</dbReference>
<name>A0ABC8W1T0_9POAL</name>
<dbReference type="PANTHER" id="PTHR33127">
    <property type="entry name" value="TRANSMEMBRANE PROTEIN"/>
    <property type="match status" value="1"/>
</dbReference>
<dbReference type="AlphaFoldDB" id="A0ABC8W1T0"/>
<reference evidence="3" key="1">
    <citation type="submission" date="2024-06" db="EMBL/GenBank/DDBJ databases">
        <authorList>
            <person name="Ryan C."/>
        </authorList>
    </citation>
    <scope>NUCLEOTIDE SEQUENCE [LARGE SCALE GENOMIC DNA]</scope>
</reference>
<organism evidence="2 3">
    <name type="scientific">Urochloa decumbens</name>
    <dbReference type="NCBI Taxonomy" id="240449"/>
    <lineage>
        <taxon>Eukaryota</taxon>
        <taxon>Viridiplantae</taxon>
        <taxon>Streptophyta</taxon>
        <taxon>Embryophyta</taxon>
        <taxon>Tracheophyta</taxon>
        <taxon>Spermatophyta</taxon>
        <taxon>Magnoliopsida</taxon>
        <taxon>Liliopsida</taxon>
        <taxon>Poales</taxon>
        <taxon>Poaceae</taxon>
        <taxon>PACMAD clade</taxon>
        <taxon>Panicoideae</taxon>
        <taxon>Panicodae</taxon>
        <taxon>Paniceae</taxon>
        <taxon>Melinidinae</taxon>
        <taxon>Urochloa</taxon>
    </lineage>
</organism>
<feature type="domain" description="KIB1-4 beta-propeller" evidence="1">
    <location>
        <begin position="41"/>
        <end position="277"/>
    </location>
</feature>
<dbReference type="InterPro" id="IPR005174">
    <property type="entry name" value="KIB1-4_b-propeller"/>
</dbReference>
<evidence type="ECO:0000313" key="2">
    <source>
        <dbReference type="EMBL" id="CAL4901146.1"/>
    </source>
</evidence>
<dbReference type="SUPFAM" id="SSF81383">
    <property type="entry name" value="F-box domain"/>
    <property type="match status" value="1"/>
</dbReference>
<gene>
    <name evidence="2" type="ORF">URODEC1_LOCUS9137</name>
</gene>
<accession>A0ABC8W1T0</accession>
<dbReference type="EMBL" id="OZ075121">
    <property type="protein sequence ID" value="CAL4901146.1"/>
    <property type="molecule type" value="Genomic_DNA"/>
</dbReference>
<keyword evidence="3" id="KW-1185">Reference proteome</keyword>
<protein>
    <recommendedName>
        <fullName evidence="1">KIB1-4 beta-propeller domain-containing protein</fullName>
    </recommendedName>
</protein>
<feature type="domain" description="KIB1-4 beta-propeller" evidence="1">
    <location>
        <begin position="439"/>
        <end position="646"/>
    </location>
</feature>
<dbReference type="CDD" id="cd09917">
    <property type="entry name" value="F-box_SF"/>
    <property type="match status" value="1"/>
</dbReference>
<dbReference type="InterPro" id="IPR036047">
    <property type="entry name" value="F-box-like_dom_sf"/>
</dbReference>
<sequence>MDCPEYSSLPGFGCSPWIVGTALSFNETGTETLIDPFSGHFLKASLPILEGKKCLRCFRDWFLMFDEGSRECFLANITSYSRVSLPPLLEPIDSLGRCALSSQTPPDCTVMFACTQNDRFVLCCRPGDKEWEKHDIDLRNRHEFFGGPIFGSKGKMYVETCWWKRRRVVINTTTSGGHYIEKMAMPDPNITKHDTYVTFWVESNGDIFLVRVYFHARQAIGVDNIDVYQMDTSRYIWRRVDSIGGATFFLGANCVAVSSHAGGTQADCIYLLLWCYDGIRLYSIRMDDWTISFTLLVPSCTTDPEDWADTWSALFWVIPPSYRQEPTKPSGTITSKINRSVVLMEDKEQMVPMWSELPVELIELLIPKLSFVDYLHTRAVCKKWSLIEKPIQHARTHPMLMSISTSGDMCRFYDPMVKKEYIVKDSMLLHGNWQTLHFSKYGWVLATKGRCIYAENPFTKEACKLPKMGREWFDGISFSSVPKSPDSIIFAIRKYPLLNSVDIMLWRAGDNRWTKEELPCDTLFCMTRSNPVFFGNEFYCLGVHGNLGVFNPNDMTWRVLDKPEPIRVGANNGGDRFCHLVEFKGDLIAIFRPYDAKPIEMFKLDQSHMSWEKVLQLDDAVLFLDNWTATVKSSQEYGCSNRIYLPFFESNEAGDDRAGAFYDLVDGQYKPKFYGLTGPLNSLWIEPNFS</sequence>
<dbReference type="InterPro" id="IPR011043">
    <property type="entry name" value="Gal_Oxase/kelch_b-propeller"/>
</dbReference>
<dbReference type="Pfam" id="PF03478">
    <property type="entry name" value="Beta-prop_KIB1-4"/>
    <property type="match status" value="2"/>
</dbReference>
<dbReference type="SUPFAM" id="SSF50965">
    <property type="entry name" value="Galactose oxidase, central domain"/>
    <property type="match status" value="1"/>
</dbReference>
<dbReference type="PANTHER" id="PTHR33127:SF97">
    <property type="entry name" value="OS08G0448300 PROTEIN"/>
    <property type="match status" value="1"/>
</dbReference>